<reference evidence="5 6" key="1">
    <citation type="submission" date="2018-09" db="EMBL/GenBank/DDBJ databases">
        <title>YIM PH21274 draft genome.</title>
        <authorList>
            <person name="Miao C."/>
        </authorList>
    </citation>
    <scope>NUCLEOTIDE SEQUENCE [LARGE SCALE GENOMIC DNA]</scope>
    <source>
        <strain evidence="5 6">YIM PH 21724</strain>
    </source>
</reference>
<dbReference type="InterPro" id="IPR042099">
    <property type="entry name" value="ANL_N_sf"/>
</dbReference>
<dbReference type="NCBIfam" id="NF004837">
    <property type="entry name" value="PRK06187.1"/>
    <property type="match status" value="1"/>
</dbReference>
<dbReference type="Gene3D" id="3.40.50.12780">
    <property type="entry name" value="N-terminal domain of ligase-like"/>
    <property type="match status" value="1"/>
</dbReference>
<dbReference type="InterPro" id="IPR000873">
    <property type="entry name" value="AMP-dep_synth/lig_dom"/>
</dbReference>
<comment type="similarity">
    <text evidence="1">Belongs to the ATP-dependent AMP-binding enzyme family.</text>
</comment>
<dbReference type="Pfam" id="PF00501">
    <property type="entry name" value="AMP-binding"/>
    <property type="match status" value="1"/>
</dbReference>
<dbReference type="PANTHER" id="PTHR43201">
    <property type="entry name" value="ACYL-COA SYNTHETASE"/>
    <property type="match status" value="1"/>
</dbReference>
<dbReference type="Pfam" id="PF13193">
    <property type="entry name" value="AMP-binding_C"/>
    <property type="match status" value="1"/>
</dbReference>
<protein>
    <submittedName>
        <fullName evidence="5">Long-chain-fatty-acid--CoA ligase</fullName>
    </submittedName>
</protein>
<evidence type="ECO:0000259" key="4">
    <source>
        <dbReference type="Pfam" id="PF13193"/>
    </source>
</evidence>
<evidence type="ECO:0000259" key="3">
    <source>
        <dbReference type="Pfam" id="PF00501"/>
    </source>
</evidence>
<dbReference type="Proteomes" id="UP000266677">
    <property type="component" value="Unassembled WGS sequence"/>
</dbReference>
<feature type="domain" description="AMP-binding enzyme C-terminal" evidence="4">
    <location>
        <begin position="426"/>
        <end position="501"/>
    </location>
</feature>
<gene>
    <name evidence="5" type="ORF">D5S18_20420</name>
</gene>
<dbReference type="InterPro" id="IPR025110">
    <property type="entry name" value="AMP-bd_C"/>
</dbReference>
<dbReference type="GO" id="GO:0006631">
    <property type="term" value="P:fatty acid metabolic process"/>
    <property type="evidence" value="ECO:0007669"/>
    <property type="project" value="TreeGrafter"/>
</dbReference>
<feature type="domain" description="AMP-dependent synthetase/ligase" evidence="3">
    <location>
        <begin position="9"/>
        <end position="376"/>
    </location>
</feature>
<evidence type="ECO:0000313" key="6">
    <source>
        <dbReference type="Proteomes" id="UP000266677"/>
    </source>
</evidence>
<proteinExistence type="inferred from homology"/>
<dbReference type="OrthoDB" id="9803968at2"/>
<dbReference type="EMBL" id="QZFU01000023">
    <property type="protein sequence ID" value="RJO73565.1"/>
    <property type="molecule type" value="Genomic_DNA"/>
</dbReference>
<dbReference type="PROSITE" id="PS00455">
    <property type="entry name" value="AMP_BINDING"/>
    <property type="match status" value="1"/>
</dbReference>
<keyword evidence="6" id="KW-1185">Reference proteome</keyword>
<evidence type="ECO:0000256" key="1">
    <source>
        <dbReference type="ARBA" id="ARBA00006432"/>
    </source>
</evidence>
<accession>A0A3A4KDK3</accession>
<dbReference type="GO" id="GO:0031956">
    <property type="term" value="F:medium-chain fatty acid-CoA ligase activity"/>
    <property type="evidence" value="ECO:0007669"/>
    <property type="project" value="TreeGrafter"/>
</dbReference>
<dbReference type="InterPro" id="IPR045851">
    <property type="entry name" value="AMP-bd_C_sf"/>
</dbReference>
<dbReference type="Gene3D" id="3.30.300.30">
    <property type="match status" value="1"/>
</dbReference>
<evidence type="ECO:0000313" key="5">
    <source>
        <dbReference type="EMBL" id="RJO73565.1"/>
    </source>
</evidence>
<sequence length="514" mass="55106">MYLTQSLHRARQQNPDRIATICGARVRTVGESVDRIARFGGALRELGVGAGDRVAYLGLNSDRYHEYLFAVPWIGGVVNPVNTRWSAAEIAYSLIDSATEVLLVDDAFIDKAPALRDRVPHLSTVIHTGDGPLPDGALSYEDLIDGTPPVPDTRTGGDALLGLFYTGGTTGEPKGVMISHTNLVTSGLGALSTGFTATPGGRVLHAAPMFHMADIAMWTIGNLAGSTHVMIPSFTAAAALEAMAAHRVTDTLLVPTMIQMLVDFASGGTAAGIEHDTGSMRHFLYGASPISETVLERARALFPAAEFAQAYGMTELSPITTLLSPSDHDEPALRRAAGRAVPHAEVRVVDDADIEVPRGTVGEIVARGDHVMLGYWNKPEDSRRALRGGWMHTGDGGFMDERGYVFVVDRIKDMIITGGENVYSIEVENALAKHPAVAACAVIGLPDDRWGERVHAVVVPKSGVRVEIEELRAHCKDLIAGYKVPRSMDLAESLPLSGAGKILKRELRDRLSNV</sequence>
<dbReference type="RefSeq" id="WP_120042642.1">
    <property type="nucleotide sequence ID" value="NZ_QZFU01000023.1"/>
</dbReference>
<organism evidence="5 6">
    <name type="scientific">Nocardia panacis</name>
    <dbReference type="NCBI Taxonomy" id="2340916"/>
    <lineage>
        <taxon>Bacteria</taxon>
        <taxon>Bacillati</taxon>
        <taxon>Actinomycetota</taxon>
        <taxon>Actinomycetes</taxon>
        <taxon>Mycobacteriales</taxon>
        <taxon>Nocardiaceae</taxon>
        <taxon>Nocardia</taxon>
    </lineage>
</organism>
<dbReference type="FunFam" id="3.30.300.30:FF:000008">
    <property type="entry name" value="2,3-dihydroxybenzoate-AMP ligase"/>
    <property type="match status" value="1"/>
</dbReference>
<name>A0A3A4KDK3_9NOCA</name>
<dbReference type="PANTHER" id="PTHR43201:SF32">
    <property type="entry name" value="2-SUCCINYLBENZOATE--COA LIGASE, CHLOROPLASTIC_PEROXISOMAL"/>
    <property type="match status" value="1"/>
</dbReference>
<keyword evidence="2 5" id="KW-0436">Ligase</keyword>
<dbReference type="InterPro" id="IPR020845">
    <property type="entry name" value="AMP-binding_CS"/>
</dbReference>
<dbReference type="AlphaFoldDB" id="A0A3A4KDK3"/>
<evidence type="ECO:0000256" key="2">
    <source>
        <dbReference type="ARBA" id="ARBA00022598"/>
    </source>
</evidence>
<comment type="caution">
    <text evidence="5">The sequence shown here is derived from an EMBL/GenBank/DDBJ whole genome shotgun (WGS) entry which is preliminary data.</text>
</comment>
<dbReference type="SUPFAM" id="SSF56801">
    <property type="entry name" value="Acetyl-CoA synthetase-like"/>
    <property type="match status" value="1"/>
</dbReference>